<keyword evidence="4" id="KW-1185">Reference proteome</keyword>
<dbReference type="EMBL" id="KN824852">
    <property type="protein sequence ID" value="KIK99705.1"/>
    <property type="molecule type" value="Genomic_DNA"/>
</dbReference>
<dbReference type="InterPro" id="IPR021848">
    <property type="entry name" value="HODM_asu-like"/>
</dbReference>
<protein>
    <submittedName>
        <fullName evidence="3">Uncharacterized protein</fullName>
    </submittedName>
</protein>
<evidence type="ECO:0000313" key="4">
    <source>
        <dbReference type="Proteomes" id="UP000054538"/>
    </source>
</evidence>
<evidence type="ECO:0000256" key="2">
    <source>
        <dbReference type="SAM" id="SignalP"/>
    </source>
</evidence>
<dbReference type="AlphaFoldDB" id="A0A0D0ECP0"/>
<feature type="signal peptide" evidence="2">
    <location>
        <begin position="1"/>
        <end position="20"/>
    </location>
</feature>
<keyword evidence="2" id="KW-0732">Signal</keyword>
<dbReference type="InParanoid" id="A0A0D0ECP0"/>
<accession>A0A0D0ECP0</accession>
<gene>
    <name evidence="3" type="ORF">PAXRUDRAFT_8719</name>
</gene>
<dbReference type="HOGENOM" id="CLU_025462_0_2_1"/>
<feature type="region of interest" description="Disordered" evidence="1">
    <location>
        <begin position="33"/>
        <end position="55"/>
    </location>
</feature>
<dbReference type="STRING" id="930991.A0A0D0ECP0"/>
<dbReference type="OrthoDB" id="497541at2759"/>
<feature type="compositionally biased region" description="Polar residues" evidence="1">
    <location>
        <begin position="34"/>
        <end position="43"/>
    </location>
</feature>
<feature type="chain" id="PRO_5002226187" evidence="2">
    <location>
        <begin position="21"/>
        <end position="486"/>
    </location>
</feature>
<sequence length="486" mass="54745">MTLARTLLLILLQGVALLAAYKVLGRTRKGAKARNTTVVSGSANDRDVNKHRGNGTWTPQRFAYPEITPCPHELKDVKPVPYRPFRWGEYHITMGIRSMPWSEWIALDSSYQAYQRIRSFRLRTRGRDAVRVLPTREDSTVRVRGGAEAAKELVYELAEYLPRRYPSSFRVSRLPSSSASSVPSIGGIPLSWDGEMPIRTIEVVDTGAKYDLNILETLKDEDMGEEAMKIVTGLVQEDVAIMIEGLSFAVLLLSVAILTDQCDVGSDGKYYFQAASICTPGFWRMSDKIGMPLNEIHVSGNVPQFKEKLEMSMERFFRRMPLDKLVIRNNYFIQVIKPTKADNKDARLDAEEATISEVDPEELGWSETTNGREDEFVHGHGHSAKTAPYVAASTLRLRSERQTLRRLPRTGGIVFGVRMYLFKVEELAQERGVAGRLASAVRSWPGDVAVYKGQKMYQDVLLRYLDECAEREGTTGPMEGMLGYPF</sequence>
<reference evidence="4" key="2">
    <citation type="submission" date="2015-01" db="EMBL/GenBank/DDBJ databases">
        <title>Evolutionary Origins and Diversification of the Mycorrhizal Mutualists.</title>
        <authorList>
            <consortium name="DOE Joint Genome Institute"/>
            <consortium name="Mycorrhizal Genomics Consortium"/>
            <person name="Kohler A."/>
            <person name="Kuo A."/>
            <person name="Nagy L.G."/>
            <person name="Floudas D."/>
            <person name="Copeland A."/>
            <person name="Barry K.W."/>
            <person name="Cichocki N."/>
            <person name="Veneault-Fourrey C."/>
            <person name="LaButti K."/>
            <person name="Lindquist E.A."/>
            <person name="Lipzen A."/>
            <person name="Lundell T."/>
            <person name="Morin E."/>
            <person name="Murat C."/>
            <person name="Riley R."/>
            <person name="Ohm R."/>
            <person name="Sun H."/>
            <person name="Tunlid A."/>
            <person name="Henrissat B."/>
            <person name="Grigoriev I.V."/>
            <person name="Hibbett D.S."/>
            <person name="Martin F."/>
        </authorList>
    </citation>
    <scope>NUCLEOTIDE SEQUENCE [LARGE SCALE GENOMIC DNA]</scope>
    <source>
        <strain evidence="4">Ve08.2h10</strain>
    </source>
</reference>
<proteinExistence type="predicted"/>
<evidence type="ECO:0000256" key="1">
    <source>
        <dbReference type="SAM" id="MobiDB-lite"/>
    </source>
</evidence>
<organism evidence="3 4">
    <name type="scientific">Paxillus rubicundulus Ve08.2h10</name>
    <dbReference type="NCBI Taxonomy" id="930991"/>
    <lineage>
        <taxon>Eukaryota</taxon>
        <taxon>Fungi</taxon>
        <taxon>Dikarya</taxon>
        <taxon>Basidiomycota</taxon>
        <taxon>Agaricomycotina</taxon>
        <taxon>Agaricomycetes</taxon>
        <taxon>Agaricomycetidae</taxon>
        <taxon>Boletales</taxon>
        <taxon>Paxilineae</taxon>
        <taxon>Paxillaceae</taxon>
        <taxon>Paxillus</taxon>
    </lineage>
</organism>
<name>A0A0D0ECP0_9AGAM</name>
<evidence type="ECO:0000313" key="3">
    <source>
        <dbReference type="EMBL" id="KIK99705.1"/>
    </source>
</evidence>
<dbReference type="Proteomes" id="UP000054538">
    <property type="component" value="Unassembled WGS sequence"/>
</dbReference>
<reference evidence="3 4" key="1">
    <citation type="submission" date="2014-04" db="EMBL/GenBank/DDBJ databases">
        <authorList>
            <consortium name="DOE Joint Genome Institute"/>
            <person name="Kuo A."/>
            <person name="Kohler A."/>
            <person name="Jargeat P."/>
            <person name="Nagy L.G."/>
            <person name="Floudas D."/>
            <person name="Copeland A."/>
            <person name="Barry K.W."/>
            <person name="Cichocki N."/>
            <person name="Veneault-Fourrey C."/>
            <person name="LaButti K."/>
            <person name="Lindquist E.A."/>
            <person name="Lipzen A."/>
            <person name="Lundell T."/>
            <person name="Morin E."/>
            <person name="Murat C."/>
            <person name="Sun H."/>
            <person name="Tunlid A."/>
            <person name="Henrissat B."/>
            <person name="Grigoriev I.V."/>
            <person name="Hibbett D.S."/>
            <person name="Martin F."/>
            <person name="Nordberg H.P."/>
            <person name="Cantor M.N."/>
            <person name="Hua S.X."/>
        </authorList>
    </citation>
    <scope>NUCLEOTIDE SEQUENCE [LARGE SCALE GENOMIC DNA]</scope>
    <source>
        <strain evidence="3 4">Ve08.2h10</strain>
    </source>
</reference>
<dbReference type="Pfam" id="PF11927">
    <property type="entry name" value="HODM_asu-like"/>
    <property type="match status" value="1"/>
</dbReference>